<dbReference type="GeneID" id="28961516"/>
<name>A0A0J9VRU6_FUSO4</name>
<dbReference type="KEGG" id="fox:FOXG_20810"/>
<organism evidence="1 2">
    <name type="scientific">Fusarium oxysporum f. sp. lycopersici (strain 4287 / CBS 123668 / FGSC 9935 / NRRL 34936)</name>
    <name type="common">Fusarium vascular wilt of tomato</name>
    <dbReference type="NCBI Taxonomy" id="426428"/>
    <lineage>
        <taxon>Eukaryota</taxon>
        <taxon>Fungi</taxon>
        <taxon>Dikarya</taxon>
        <taxon>Ascomycota</taxon>
        <taxon>Pezizomycotina</taxon>
        <taxon>Sordariomycetes</taxon>
        <taxon>Hypocreomycetidae</taxon>
        <taxon>Hypocreales</taxon>
        <taxon>Nectriaceae</taxon>
        <taxon>Fusarium</taxon>
        <taxon>Fusarium oxysporum species complex</taxon>
    </lineage>
</organism>
<gene>
    <name evidence="1" type="ORF">FOXG_20810</name>
</gene>
<protein>
    <submittedName>
        <fullName evidence="1">Uncharacterized protein</fullName>
    </submittedName>
</protein>
<dbReference type="EMBL" id="DS231712">
    <property type="protein sequence ID" value="KNB13390.1"/>
    <property type="molecule type" value="Genomic_DNA"/>
</dbReference>
<evidence type="ECO:0000313" key="2">
    <source>
        <dbReference type="Proteomes" id="UP000009097"/>
    </source>
</evidence>
<dbReference type="RefSeq" id="XP_018251435.1">
    <property type="nucleotide sequence ID" value="XM_018401118.1"/>
</dbReference>
<sequence length="52" mass="5790">MRAFVISGTVRLQWGGRQFLTAWQDRLCNQALSEAHSAAQATNVNLVPHQPI</sequence>
<reference evidence="1" key="2">
    <citation type="journal article" date="2010" name="Nature">
        <title>Comparative genomics reveals mobile pathogenicity chromosomes in Fusarium.</title>
        <authorList>
            <person name="Ma L.J."/>
            <person name="van der Does H.C."/>
            <person name="Borkovich K.A."/>
            <person name="Coleman J.J."/>
            <person name="Daboussi M.J."/>
            <person name="Di Pietro A."/>
            <person name="Dufresne M."/>
            <person name="Freitag M."/>
            <person name="Grabherr M."/>
            <person name="Henrissat B."/>
            <person name="Houterman P.M."/>
            <person name="Kang S."/>
            <person name="Shim W.B."/>
            <person name="Woloshuk C."/>
            <person name="Xie X."/>
            <person name="Xu J.R."/>
            <person name="Antoniw J."/>
            <person name="Baker S.E."/>
            <person name="Bluhm B.H."/>
            <person name="Breakspear A."/>
            <person name="Brown D.W."/>
            <person name="Butchko R.A."/>
            <person name="Chapman S."/>
            <person name="Coulson R."/>
            <person name="Coutinho P.M."/>
            <person name="Danchin E.G."/>
            <person name="Diener A."/>
            <person name="Gale L.R."/>
            <person name="Gardiner D.M."/>
            <person name="Goff S."/>
            <person name="Hammond-Kosack K.E."/>
            <person name="Hilburn K."/>
            <person name="Hua-Van A."/>
            <person name="Jonkers W."/>
            <person name="Kazan K."/>
            <person name="Kodira C.D."/>
            <person name="Koehrsen M."/>
            <person name="Kumar L."/>
            <person name="Lee Y.H."/>
            <person name="Li L."/>
            <person name="Manners J.M."/>
            <person name="Miranda-Saavedra D."/>
            <person name="Mukherjee M."/>
            <person name="Park G."/>
            <person name="Park J."/>
            <person name="Park S.Y."/>
            <person name="Proctor R.H."/>
            <person name="Regev A."/>
            <person name="Ruiz-Roldan M.C."/>
            <person name="Sain D."/>
            <person name="Sakthikumar S."/>
            <person name="Sykes S."/>
            <person name="Schwartz D.C."/>
            <person name="Turgeon B.G."/>
            <person name="Wapinski I."/>
            <person name="Yoder O."/>
            <person name="Young S."/>
            <person name="Zeng Q."/>
            <person name="Zhou S."/>
            <person name="Galagan J."/>
            <person name="Cuomo C.A."/>
            <person name="Kistler H.C."/>
            <person name="Rep M."/>
        </authorList>
    </citation>
    <scope>NUCLEOTIDE SEQUENCE [LARGE SCALE GENOMIC DNA]</scope>
    <source>
        <strain evidence="1">4287</strain>
    </source>
</reference>
<evidence type="ECO:0000313" key="1">
    <source>
        <dbReference type="EMBL" id="KNB13390.1"/>
    </source>
</evidence>
<accession>A0A0J9VRU6</accession>
<dbReference type="AlphaFoldDB" id="A0A0J9VRU6"/>
<reference evidence="1" key="1">
    <citation type="submission" date="2007-04" db="EMBL/GenBank/DDBJ databases">
        <authorList>
            <consortium name="The Broad Institute Genome Sequencing Platform"/>
            <person name="Birren B."/>
            <person name="Lander E."/>
            <person name="Galagan J."/>
            <person name="Nusbaum C."/>
            <person name="Devon K."/>
            <person name="Ma L.-J."/>
            <person name="Jaffe D."/>
            <person name="Butler J."/>
            <person name="Alvarez P."/>
            <person name="Gnerre S."/>
            <person name="Grabherr M."/>
            <person name="Kleber M."/>
            <person name="Mauceli E."/>
            <person name="Brockman W."/>
            <person name="MacCallum I.A."/>
            <person name="Young S."/>
            <person name="LaButti K."/>
            <person name="DeCaprio D."/>
            <person name="Crawford M."/>
            <person name="Koehrsen M."/>
            <person name="Engels R."/>
            <person name="Montgomery P."/>
            <person name="Pearson M."/>
            <person name="Howarth C."/>
            <person name="Larson L."/>
            <person name="White J."/>
            <person name="O'Leary S."/>
            <person name="Kodira C."/>
            <person name="Zeng Q."/>
            <person name="Yandava C."/>
            <person name="Alvarado L."/>
            <person name="Kistler C."/>
            <person name="Shim W.-B."/>
            <person name="Kang S."/>
            <person name="Woloshuk C."/>
        </authorList>
    </citation>
    <scope>NUCLEOTIDE SEQUENCE</scope>
    <source>
        <strain evidence="1">4287</strain>
    </source>
</reference>
<dbReference type="Proteomes" id="UP000009097">
    <property type="component" value="Unassembled WGS sequence"/>
</dbReference>
<dbReference type="VEuPathDB" id="FungiDB:FOXG_20810"/>
<proteinExistence type="predicted"/>